<sequence length="489" mass="53267">MVLAEWSSQADSSQEGRGTPRHVPPALVALYYFMPDEVSPGYQSLNDLGLQPVLPMLTLTHRAAHSALTVLNDSEHPHNVRLTFLAEVIMEAFTSERTPRLQPAPAERLVQKQRHINTGCVSWRFATPPLPKPLIFQSLQLLPYVLLDSEQQDPRPDCGQAQVQERGAHLTRFRDSPMAQCFSHRSCVSAASPLLRSTQRGGCYTYMRLTNSLCKLVANESLGRPGGAAFLREDSERGTQQIYTRHKSPRESPQKRGHLGQHRGSPGQALPCLSTHPEPPALAKACLDKKTYIPLPPNRSGCTASSHAPLPGSLAPGSSADTAEEGISTSNTQKALPSIPKKQAIHWSGRVQHLLVKSSFLSLFSNKNVSCTAQASLEETGQVCHKPHFFPQEFGLFRMKKTPPGISRSSGSPLSAAVQLLVLEVVSWGLVSTRTAAESPCSCAKCQRADEEGGEELGLSHGEGNLTETTSWHPQARLSRNVFFTGSAS</sequence>
<feature type="compositionally biased region" description="Polar residues" evidence="1">
    <location>
        <begin position="1"/>
        <end position="16"/>
    </location>
</feature>
<name>R0JHK6_ANAPL</name>
<gene>
    <name evidence="2" type="ORF">Anapl_10680</name>
</gene>
<keyword evidence="3" id="KW-1185">Reference proteome</keyword>
<reference evidence="3" key="1">
    <citation type="journal article" date="2013" name="Nat. Genet.">
        <title>The duck genome and transcriptome provide insight into an avian influenza virus reservoir species.</title>
        <authorList>
            <person name="Huang Y."/>
            <person name="Li Y."/>
            <person name="Burt D.W."/>
            <person name="Chen H."/>
            <person name="Zhang Y."/>
            <person name="Qian W."/>
            <person name="Kim H."/>
            <person name="Gan S."/>
            <person name="Zhao Y."/>
            <person name="Li J."/>
            <person name="Yi K."/>
            <person name="Feng H."/>
            <person name="Zhu P."/>
            <person name="Li B."/>
            <person name="Liu Q."/>
            <person name="Fairley S."/>
            <person name="Magor K.E."/>
            <person name="Du Z."/>
            <person name="Hu X."/>
            <person name="Goodman L."/>
            <person name="Tafer H."/>
            <person name="Vignal A."/>
            <person name="Lee T."/>
            <person name="Kim K.W."/>
            <person name="Sheng Z."/>
            <person name="An Y."/>
            <person name="Searle S."/>
            <person name="Herrero J."/>
            <person name="Groenen M.A."/>
            <person name="Crooijmans R.P."/>
            <person name="Faraut T."/>
            <person name="Cai Q."/>
            <person name="Webster R.G."/>
            <person name="Aldridge J.R."/>
            <person name="Warren W.C."/>
            <person name="Bartschat S."/>
            <person name="Kehr S."/>
            <person name="Marz M."/>
            <person name="Stadler P.F."/>
            <person name="Smith J."/>
            <person name="Kraus R.H."/>
            <person name="Zhao Y."/>
            <person name="Ren L."/>
            <person name="Fei J."/>
            <person name="Morisson M."/>
            <person name="Kaiser P."/>
            <person name="Griffin D.K."/>
            <person name="Rao M."/>
            <person name="Pitel F."/>
            <person name="Wang J."/>
            <person name="Li N."/>
        </authorList>
    </citation>
    <scope>NUCLEOTIDE SEQUENCE [LARGE SCALE GENOMIC DNA]</scope>
</reference>
<evidence type="ECO:0000256" key="1">
    <source>
        <dbReference type="SAM" id="MobiDB-lite"/>
    </source>
</evidence>
<dbReference type="Proteomes" id="UP000296049">
    <property type="component" value="Unassembled WGS sequence"/>
</dbReference>
<protein>
    <submittedName>
        <fullName evidence="2">Uncharacterized protein</fullName>
    </submittedName>
</protein>
<evidence type="ECO:0000313" key="2">
    <source>
        <dbReference type="EMBL" id="EOA96446.1"/>
    </source>
</evidence>
<feature type="region of interest" description="Disordered" evidence="1">
    <location>
        <begin position="301"/>
        <end position="336"/>
    </location>
</feature>
<dbReference type="AlphaFoldDB" id="R0JHK6"/>
<dbReference type="EMBL" id="KB743977">
    <property type="protein sequence ID" value="EOA96446.1"/>
    <property type="molecule type" value="Genomic_DNA"/>
</dbReference>
<proteinExistence type="predicted"/>
<accession>R0JHK6</accession>
<evidence type="ECO:0000313" key="3">
    <source>
        <dbReference type="Proteomes" id="UP000296049"/>
    </source>
</evidence>
<organism evidence="2 3">
    <name type="scientific">Anas platyrhynchos</name>
    <name type="common">Mallard</name>
    <name type="synonym">Anas boschas</name>
    <dbReference type="NCBI Taxonomy" id="8839"/>
    <lineage>
        <taxon>Eukaryota</taxon>
        <taxon>Metazoa</taxon>
        <taxon>Chordata</taxon>
        <taxon>Craniata</taxon>
        <taxon>Vertebrata</taxon>
        <taxon>Euteleostomi</taxon>
        <taxon>Archelosauria</taxon>
        <taxon>Archosauria</taxon>
        <taxon>Dinosauria</taxon>
        <taxon>Saurischia</taxon>
        <taxon>Theropoda</taxon>
        <taxon>Coelurosauria</taxon>
        <taxon>Aves</taxon>
        <taxon>Neognathae</taxon>
        <taxon>Galloanserae</taxon>
        <taxon>Anseriformes</taxon>
        <taxon>Anatidae</taxon>
        <taxon>Anatinae</taxon>
        <taxon>Anas</taxon>
    </lineage>
</organism>
<feature type="region of interest" description="Disordered" evidence="1">
    <location>
        <begin position="232"/>
        <end position="274"/>
    </location>
</feature>
<feature type="region of interest" description="Disordered" evidence="1">
    <location>
        <begin position="1"/>
        <end position="21"/>
    </location>
</feature>